<reference evidence="3" key="1">
    <citation type="submission" date="2018-03" db="EMBL/GenBank/DDBJ databases">
        <authorList>
            <person name="Rodrigo-Torres L."/>
            <person name="Arahal R. D."/>
            <person name="Lucena T."/>
        </authorList>
    </citation>
    <scope>NUCLEOTIDE SEQUENCE [LARGE SCALE GENOMIC DNA]</scope>
    <source>
        <strain evidence="3">CECT 7615</strain>
    </source>
</reference>
<sequence length="145" mass="16073">MSSSQDAHLRQSSLAMRVVGWALVPGLLLGFVGYSPGFVWGVLPDALQIGPAHPASPYDGLHPYVFMLVALYAAWAILLVRGATDPVRNVALFDWGILANLLHCIVMIPQAFIYPNEHAHLWADIPLTIVLAAVMWIWHPTRRRD</sequence>
<keyword evidence="1" id="KW-0812">Transmembrane</keyword>
<feature type="transmembrane region" description="Helical" evidence="1">
    <location>
        <begin position="63"/>
        <end position="80"/>
    </location>
</feature>
<proteinExistence type="predicted"/>
<feature type="transmembrane region" description="Helical" evidence="1">
    <location>
        <begin position="119"/>
        <end position="138"/>
    </location>
</feature>
<protein>
    <submittedName>
        <fullName evidence="2">Uncharacterized protein</fullName>
    </submittedName>
</protein>
<evidence type="ECO:0000313" key="3">
    <source>
        <dbReference type="Proteomes" id="UP000244898"/>
    </source>
</evidence>
<dbReference type="Pfam" id="PF20337">
    <property type="entry name" value="DUF6632"/>
    <property type="match status" value="1"/>
</dbReference>
<keyword evidence="1" id="KW-0472">Membrane</keyword>
<dbReference type="AlphaFoldDB" id="A0A2R8CCR5"/>
<keyword evidence="3" id="KW-1185">Reference proteome</keyword>
<name>A0A2R8CCR5_9RHOB</name>
<organism evidence="2 3">
    <name type="scientific">Falsiruegeria mediterranea M17</name>
    <dbReference type="NCBI Taxonomy" id="1200281"/>
    <lineage>
        <taxon>Bacteria</taxon>
        <taxon>Pseudomonadati</taxon>
        <taxon>Pseudomonadota</taxon>
        <taxon>Alphaproteobacteria</taxon>
        <taxon>Rhodobacterales</taxon>
        <taxon>Roseobacteraceae</taxon>
        <taxon>Falsiruegeria</taxon>
    </lineage>
</organism>
<accession>A0A2R8CCR5</accession>
<dbReference type="OrthoDB" id="9805577at2"/>
<evidence type="ECO:0000256" key="1">
    <source>
        <dbReference type="SAM" id="Phobius"/>
    </source>
</evidence>
<feature type="transmembrane region" description="Helical" evidence="1">
    <location>
        <begin position="21"/>
        <end position="43"/>
    </location>
</feature>
<gene>
    <name evidence="2" type="ORF">TRM7615_03754</name>
</gene>
<feature type="transmembrane region" description="Helical" evidence="1">
    <location>
        <begin position="92"/>
        <end position="113"/>
    </location>
</feature>
<dbReference type="RefSeq" id="WP_125133712.1">
    <property type="nucleotide sequence ID" value="NZ_ONZG01000010.1"/>
</dbReference>
<keyword evidence="1" id="KW-1133">Transmembrane helix</keyword>
<dbReference type="EMBL" id="ONZG01000010">
    <property type="protein sequence ID" value="SPJ30223.1"/>
    <property type="molecule type" value="Genomic_DNA"/>
</dbReference>
<dbReference type="Proteomes" id="UP000244898">
    <property type="component" value="Unassembled WGS sequence"/>
</dbReference>
<evidence type="ECO:0000313" key="2">
    <source>
        <dbReference type="EMBL" id="SPJ30223.1"/>
    </source>
</evidence>
<dbReference type="InterPro" id="IPR046572">
    <property type="entry name" value="DUF6632"/>
</dbReference>